<evidence type="ECO:0000256" key="2">
    <source>
        <dbReference type="ARBA" id="ARBA00022517"/>
    </source>
</evidence>
<comment type="caution">
    <text evidence="13">The sequence shown here is derived from an EMBL/GenBank/DDBJ whole genome shotgun (WGS) entry which is preliminary data.</text>
</comment>
<dbReference type="Proteomes" id="UP001596297">
    <property type="component" value="Unassembled WGS sequence"/>
</dbReference>
<comment type="subunit">
    <text evidence="10">Monomer. Associates with 30S ribosomal subunit, binds 16S rRNA.</text>
</comment>
<evidence type="ECO:0000313" key="15">
    <source>
        <dbReference type="Proteomes" id="UP001596297"/>
    </source>
</evidence>
<evidence type="ECO:0000256" key="1">
    <source>
        <dbReference type="ARBA" id="ARBA00022490"/>
    </source>
</evidence>
<evidence type="ECO:0000256" key="8">
    <source>
        <dbReference type="ARBA" id="ARBA00022884"/>
    </source>
</evidence>
<evidence type="ECO:0000313" key="14">
    <source>
        <dbReference type="EMBL" id="MFC6592890.1"/>
    </source>
</evidence>
<comment type="function">
    <text evidence="10">One of several proteins that assist in the late maturation steps of the functional core of the 30S ribosomal subunit. Helps release RbfA from mature subunits. May play a role in the assembly of ribosomal proteins into the subunit. Circularly permuted GTPase that catalyzes slow GTP hydrolysis, GTPase activity is stimulated by the 30S ribosomal subunit.</text>
</comment>
<keyword evidence="15" id="KW-1185">Reference proteome</keyword>
<sequence length="332" mass="35548">MTALEQLGWTPQWQATWDAAAVPAGAVPGRVVRVERLSYQLAAAGGTHEAVLPGGVRHKGQTEIPVIGDWTVAVRDAEDQPYRILSVLPRQTTFSRAVSGGGRVPAQQVMAANVDTVFVVTAPDEDFDLARLGRYVTAVRLSGAQPVVLLNKADLARDLRPYTAEAEALDVPVHAVQARAAGGLEALEPYLGTGQTVALIGSSGVGKSTLTNALLGRAATPTGEVRELDNQGRHTTTWRTLYPLPSGGLLIDNPGLRDIAIWDETGEAFARIEELAAQCRFSRCTHTSEPGCAVLRAMQRGEISEELLEEYREFTAPGRSAKGKRPKRAGGR</sequence>
<dbReference type="InterPro" id="IPR010914">
    <property type="entry name" value="RsgA_GTPase_dom"/>
</dbReference>
<dbReference type="PROSITE" id="PS51721">
    <property type="entry name" value="G_CP"/>
    <property type="match status" value="1"/>
</dbReference>
<feature type="domain" description="CP-type G" evidence="12">
    <location>
        <begin position="106"/>
        <end position="259"/>
    </location>
</feature>
<comment type="subcellular location">
    <subcellularLocation>
        <location evidence="10">Cytoplasm</location>
    </subcellularLocation>
</comment>
<keyword evidence="5 10" id="KW-0547">Nucleotide-binding</keyword>
<dbReference type="Gene3D" id="3.40.50.300">
    <property type="entry name" value="P-loop containing nucleotide triphosphate hydrolases"/>
    <property type="match status" value="1"/>
</dbReference>
<dbReference type="CDD" id="cd01854">
    <property type="entry name" value="YjeQ_EngC"/>
    <property type="match status" value="1"/>
</dbReference>
<evidence type="ECO:0000256" key="7">
    <source>
        <dbReference type="ARBA" id="ARBA00022833"/>
    </source>
</evidence>
<evidence type="ECO:0000256" key="9">
    <source>
        <dbReference type="ARBA" id="ARBA00023134"/>
    </source>
</evidence>
<evidence type="ECO:0000256" key="4">
    <source>
        <dbReference type="ARBA" id="ARBA00022730"/>
    </source>
</evidence>
<keyword evidence="4 10" id="KW-0699">rRNA-binding</keyword>
<dbReference type="InterPro" id="IPR004881">
    <property type="entry name" value="Ribosome_biogen_GTPase_RsgA"/>
</dbReference>
<reference evidence="13" key="3">
    <citation type="submission" date="2024-09" db="EMBL/GenBank/DDBJ databases">
        <authorList>
            <person name="Sun Q."/>
            <person name="Mori K."/>
        </authorList>
    </citation>
    <scope>NUCLEOTIDE SEQUENCE</scope>
    <source>
        <strain evidence="13">NBRC 112440</strain>
    </source>
</reference>
<evidence type="ECO:0000256" key="5">
    <source>
        <dbReference type="ARBA" id="ARBA00022741"/>
    </source>
</evidence>
<protein>
    <recommendedName>
        <fullName evidence="10">Small ribosomal subunit biogenesis GTPase RsgA</fullName>
        <ecNumber evidence="10">3.6.1.-</ecNumber>
    </recommendedName>
</protein>
<proteinExistence type="inferred from homology"/>
<feature type="binding site" evidence="10">
    <location>
        <position position="284"/>
    </location>
    <ligand>
        <name>Zn(2+)</name>
        <dbReference type="ChEBI" id="CHEBI:29105"/>
    </ligand>
</feature>
<evidence type="ECO:0000256" key="10">
    <source>
        <dbReference type="HAMAP-Rule" id="MF_01820"/>
    </source>
</evidence>
<keyword evidence="7 10" id="KW-0862">Zinc</keyword>
<evidence type="ECO:0000256" key="3">
    <source>
        <dbReference type="ARBA" id="ARBA00022723"/>
    </source>
</evidence>
<feature type="domain" description="EngC GTPase" evidence="11">
    <location>
        <begin position="112"/>
        <end position="257"/>
    </location>
</feature>
<feature type="binding site" evidence="10">
    <location>
        <begin position="151"/>
        <end position="154"/>
    </location>
    <ligand>
        <name>GTP</name>
        <dbReference type="ChEBI" id="CHEBI:37565"/>
    </ligand>
</feature>
<dbReference type="HAMAP" id="MF_01820">
    <property type="entry name" value="GTPase_RsgA"/>
    <property type="match status" value="1"/>
</dbReference>
<dbReference type="PANTHER" id="PTHR32120:SF10">
    <property type="entry name" value="SMALL RIBOSOMAL SUBUNIT BIOGENESIS GTPASE RSGA"/>
    <property type="match status" value="1"/>
</dbReference>
<dbReference type="Gene3D" id="1.10.40.50">
    <property type="entry name" value="Probable gtpase engc, domain 3"/>
    <property type="match status" value="1"/>
</dbReference>
<dbReference type="EMBL" id="JBHSWD010000002">
    <property type="protein sequence ID" value="MFC6592890.1"/>
    <property type="molecule type" value="Genomic_DNA"/>
</dbReference>
<dbReference type="Pfam" id="PF03193">
    <property type="entry name" value="RsgA_GTPase"/>
    <property type="match status" value="1"/>
</dbReference>
<keyword evidence="9 10" id="KW-0342">GTP-binding</keyword>
<dbReference type="PANTHER" id="PTHR32120">
    <property type="entry name" value="SMALL RIBOSOMAL SUBUNIT BIOGENESIS GTPASE RSGA"/>
    <property type="match status" value="1"/>
</dbReference>
<keyword evidence="1 10" id="KW-0963">Cytoplasm</keyword>
<evidence type="ECO:0000259" key="11">
    <source>
        <dbReference type="PROSITE" id="PS50936"/>
    </source>
</evidence>
<dbReference type="InterPro" id="IPR030378">
    <property type="entry name" value="G_CP_dom"/>
</dbReference>
<feature type="binding site" evidence="10">
    <location>
        <position position="279"/>
    </location>
    <ligand>
        <name>Zn(2+)</name>
        <dbReference type="ChEBI" id="CHEBI:29105"/>
    </ligand>
</feature>
<accession>A0ABW1YGE2</accession>
<dbReference type="PROSITE" id="PS50936">
    <property type="entry name" value="ENGC_GTPASE"/>
    <property type="match status" value="1"/>
</dbReference>
<comment type="cofactor">
    <cofactor evidence="10">
        <name>Zn(2+)</name>
        <dbReference type="ChEBI" id="CHEBI:29105"/>
    </cofactor>
    <text evidence="10">Binds 1 zinc ion per subunit.</text>
</comment>
<dbReference type="EC" id="3.6.1.-" evidence="10"/>
<evidence type="ECO:0000256" key="6">
    <source>
        <dbReference type="ARBA" id="ARBA00022801"/>
    </source>
</evidence>
<dbReference type="SUPFAM" id="SSF52540">
    <property type="entry name" value="P-loop containing nucleoside triphosphate hydrolases"/>
    <property type="match status" value="1"/>
</dbReference>
<evidence type="ECO:0000259" key="12">
    <source>
        <dbReference type="PROSITE" id="PS51721"/>
    </source>
</evidence>
<keyword evidence="8 10" id="KW-0694">RNA-binding</keyword>
<keyword evidence="3 10" id="KW-0479">Metal-binding</keyword>
<name>A0ABW1YGE2_9DEIO</name>
<reference evidence="15" key="2">
    <citation type="journal article" date="2019" name="Int. J. Syst. Evol. Microbiol.">
        <title>The Global Catalogue of Microorganisms (GCM) 10K type strain sequencing project: providing services to taxonomists for standard genome sequencing and annotation.</title>
        <authorList>
            <consortium name="The Broad Institute Genomics Platform"/>
            <consortium name="The Broad Institute Genome Sequencing Center for Infectious Disease"/>
            <person name="Wu L."/>
            <person name="Ma J."/>
        </authorList>
    </citation>
    <scope>NUCLEOTIDE SEQUENCE [LARGE SCALE GENOMIC DNA]</scope>
    <source>
        <strain evidence="15">CGMCC 1.15772</strain>
    </source>
</reference>
<feature type="binding site" evidence="10">
    <location>
        <position position="292"/>
    </location>
    <ligand>
        <name>Zn(2+)</name>
        <dbReference type="ChEBI" id="CHEBI:29105"/>
    </ligand>
</feature>
<feature type="binding site" evidence="10">
    <location>
        <begin position="201"/>
        <end position="209"/>
    </location>
    <ligand>
        <name>GTP</name>
        <dbReference type="ChEBI" id="CHEBI:37565"/>
    </ligand>
</feature>
<gene>
    <name evidence="10 13" type="primary">rsgA</name>
    <name evidence="13" type="ORF">ACFP81_11845</name>
    <name evidence="14" type="ORF">ACFP81_13380</name>
</gene>
<dbReference type="InterPro" id="IPR027417">
    <property type="entry name" value="P-loop_NTPase"/>
</dbReference>
<dbReference type="EMBL" id="JBHSWD010000002">
    <property type="protein sequence ID" value="MFC6592615.1"/>
    <property type="molecule type" value="Genomic_DNA"/>
</dbReference>
<dbReference type="RefSeq" id="WP_380083733.1">
    <property type="nucleotide sequence ID" value="NZ_JBHSWD010000002.1"/>
</dbReference>
<keyword evidence="6 10" id="KW-0378">Hydrolase</keyword>
<keyword evidence="2 10" id="KW-0690">Ribosome biogenesis</keyword>
<feature type="binding site" evidence="10">
    <location>
        <position position="286"/>
    </location>
    <ligand>
        <name>Zn(2+)</name>
        <dbReference type="ChEBI" id="CHEBI:29105"/>
    </ligand>
</feature>
<comment type="similarity">
    <text evidence="10">Belongs to the TRAFAC class YlqF/YawG GTPase family. RsgA subfamily.</text>
</comment>
<evidence type="ECO:0000313" key="13">
    <source>
        <dbReference type="EMBL" id="MFC6592615.1"/>
    </source>
</evidence>
<dbReference type="NCBIfam" id="TIGR00157">
    <property type="entry name" value="ribosome small subunit-dependent GTPase A"/>
    <property type="match status" value="1"/>
</dbReference>
<reference evidence="13" key="1">
    <citation type="journal article" date="2014" name="Int. J. Syst. Evol. Microbiol.">
        <title>Complete genome of a new Firmicutes species belonging to the dominant human colonic microbiota ('Ruminococcus bicirculans') reveals two chromosomes and a selective capacity to utilize plant glucans.</title>
        <authorList>
            <consortium name="NISC Comparative Sequencing Program"/>
            <person name="Wegmann U."/>
            <person name="Louis P."/>
            <person name="Goesmann A."/>
            <person name="Henrissat B."/>
            <person name="Duncan S.H."/>
            <person name="Flint H.J."/>
        </authorList>
    </citation>
    <scope>NUCLEOTIDE SEQUENCE</scope>
    <source>
        <strain evidence="13">NBRC 112440</strain>
    </source>
</reference>
<organism evidence="13 15">
    <name type="scientific">Deinococcus lacus</name>
    <dbReference type="NCBI Taxonomy" id="392561"/>
    <lineage>
        <taxon>Bacteria</taxon>
        <taxon>Thermotogati</taxon>
        <taxon>Deinococcota</taxon>
        <taxon>Deinococci</taxon>
        <taxon>Deinococcales</taxon>
        <taxon>Deinococcaceae</taxon>
        <taxon>Deinococcus</taxon>
    </lineage>
</organism>